<dbReference type="PANTHER" id="PTHR36766">
    <property type="entry name" value="PLANT BROAD-SPECTRUM MILDEW RESISTANCE PROTEIN RPW8"/>
    <property type="match status" value="1"/>
</dbReference>
<evidence type="ECO:0000313" key="2">
    <source>
        <dbReference type="EMBL" id="PON74413.1"/>
    </source>
</evidence>
<accession>A0A2P5DMA4</accession>
<dbReference type="OrthoDB" id="1435453at2759"/>
<reference evidence="3" key="1">
    <citation type="submission" date="2016-06" db="EMBL/GenBank/DDBJ databases">
        <title>Parallel loss of symbiosis genes in relatives of nitrogen-fixing non-legume Parasponia.</title>
        <authorList>
            <person name="Van Velzen R."/>
            <person name="Holmer R."/>
            <person name="Bu F."/>
            <person name="Rutten L."/>
            <person name="Van Zeijl A."/>
            <person name="Liu W."/>
            <person name="Santuari L."/>
            <person name="Cao Q."/>
            <person name="Sharma T."/>
            <person name="Shen D."/>
            <person name="Roswanjaya Y."/>
            <person name="Wardhani T."/>
            <person name="Kalhor M.S."/>
            <person name="Jansen J."/>
            <person name="Van den Hoogen J."/>
            <person name="Gungor B."/>
            <person name="Hartog M."/>
            <person name="Hontelez J."/>
            <person name="Verver J."/>
            <person name="Yang W.-C."/>
            <person name="Schijlen E."/>
            <person name="Repin R."/>
            <person name="Schilthuizen M."/>
            <person name="Schranz E."/>
            <person name="Heidstra R."/>
            <person name="Miyata K."/>
            <person name="Fedorova E."/>
            <person name="Kohlen W."/>
            <person name="Bisseling T."/>
            <person name="Smit S."/>
            <person name="Geurts R."/>
        </authorList>
    </citation>
    <scope>NUCLEOTIDE SEQUENCE [LARGE SCALE GENOMIC DNA]</scope>
    <source>
        <strain evidence="3">cv. WU1-14</strain>
    </source>
</reference>
<dbReference type="InterPro" id="IPR032675">
    <property type="entry name" value="LRR_dom_sf"/>
</dbReference>
<keyword evidence="1" id="KW-0611">Plant defense</keyword>
<comment type="caution">
    <text evidence="2">The sequence shown here is derived from an EMBL/GenBank/DDBJ whole genome shotgun (WGS) entry which is preliminary data.</text>
</comment>
<organism evidence="2 3">
    <name type="scientific">Parasponia andersonii</name>
    <name type="common">Sponia andersonii</name>
    <dbReference type="NCBI Taxonomy" id="3476"/>
    <lineage>
        <taxon>Eukaryota</taxon>
        <taxon>Viridiplantae</taxon>
        <taxon>Streptophyta</taxon>
        <taxon>Embryophyta</taxon>
        <taxon>Tracheophyta</taxon>
        <taxon>Spermatophyta</taxon>
        <taxon>Magnoliopsida</taxon>
        <taxon>eudicotyledons</taxon>
        <taxon>Gunneridae</taxon>
        <taxon>Pentapetalae</taxon>
        <taxon>rosids</taxon>
        <taxon>fabids</taxon>
        <taxon>Rosales</taxon>
        <taxon>Cannabaceae</taxon>
        <taxon>Parasponia</taxon>
    </lineage>
</organism>
<evidence type="ECO:0000313" key="3">
    <source>
        <dbReference type="Proteomes" id="UP000237105"/>
    </source>
</evidence>
<keyword evidence="3" id="KW-1185">Reference proteome</keyword>
<name>A0A2P5DMA4_PARAD</name>
<dbReference type="AlphaFoldDB" id="A0A2P5DMA4"/>
<sequence>MEVLVFRNQQSVTAASSTLNSKLKSLFLRRCKTLFKNSMNWDLQRHSCLESLNIIGWEDESFPAEGLLLPTTLTKIYIQQCSKLERLNGKAFQQLTSLKSLLLHACESLRCLPEGGLPTSLENLTIGHCPLLKERCEGVEDWPKITRIPLLRPKAIVTRTD</sequence>
<dbReference type="GO" id="GO:0006952">
    <property type="term" value="P:defense response"/>
    <property type="evidence" value="ECO:0007669"/>
    <property type="project" value="UniProtKB-KW"/>
</dbReference>
<dbReference type="Proteomes" id="UP000237105">
    <property type="component" value="Unassembled WGS sequence"/>
</dbReference>
<dbReference type="SUPFAM" id="SSF52058">
    <property type="entry name" value="L domain-like"/>
    <property type="match status" value="1"/>
</dbReference>
<protein>
    <submittedName>
        <fullName evidence="2">LRR domain containing protein</fullName>
    </submittedName>
</protein>
<dbReference type="STRING" id="3476.A0A2P5DMA4"/>
<evidence type="ECO:0000256" key="1">
    <source>
        <dbReference type="ARBA" id="ARBA00022821"/>
    </source>
</evidence>
<dbReference type="EMBL" id="JXTB01000029">
    <property type="protein sequence ID" value="PON74413.1"/>
    <property type="molecule type" value="Genomic_DNA"/>
</dbReference>
<dbReference type="PANTHER" id="PTHR36766:SF40">
    <property type="entry name" value="DISEASE RESISTANCE PROTEIN RGA3"/>
    <property type="match status" value="1"/>
</dbReference>
<dbReference type="Gene3D" id="3.80.10.10">
    <property type="entry name" value="Ribonuclease Inhibitor"/>
    <property type="match status" value="1"/>
</dbReference>
<proteinExistence type="predicted"/>
<gene>
    <name evidence="2" type="ORF">PanWU01x14_052450</name>
</gene>